<dbReference type="PROSITE" id="PS01081">
    <property type="entry name" value="HTH_TETR_1"/>
    <property type="match status" value="1"/>
</dbReference>
<keyword evidence="2 3" id="KW-0238">DNA-binding</keyword>
<dbReference type="InterPro" id="IPR009057">
    <property type="entry name" value="Homeodomain-like_sf"/>
</dbReference>
<dbReference type="EMBL" id="FNQR01000007">
    <property type="protein sequence ID" value="SEA68312.1"/>
    <property type="molecule type" value="Genomic_DNA"/>
</dbReference>
<dbReference type="PROSITE" id="PS50977">
    <property type="entry name" value="HTH_TETR_2"/>
    <property type="match status" value="1"/>
</dbReference>
<evidence type="ECO:0000256" key="1">
    <source>
        <dbReference type="ARBA" id="ARBA00022491"/>
    </source>
</evidence>
<evidence type="ECO:0000313" key="6">
    <source>
        <dbReference type="Proteomes" id="UP000198584"/>
    </source>
</evidence>
<evidence type="ECO:0000313" key="5">
    <source>
        <dbReference type="EMBL" id="SEA68312.1"/>
    </source>
</evidence>
<name>A0A1H4D7S6_9BACI</name>
<gene>
    <name evidence="5" type="ORF">SAMN05421743_10716</name>
</gene>
<proteinExistence type="predicted"/>
<dbReference type="PRINTS" id="PR00455">
    <property type="entry name" value="HTHTETR"/>
</dbReference>
<dbReference type="OrthoDB" id="9812993at2"/>
<accession>A0A1H4D7S6</accession>
<dbReference type="InterPro" id="IPR050624">
    <property type="entry name" value="HTH-type_Tx_Regulator"/>
</dbReference>
<protein>
    <submittedName>
        <fullName evidence="5">DNA-binding transcriptional regulator, AcrR family</fullName>
    </submittedName>
</protein>
<evidence type="ECO:0000256" key="3">
    <source>
        <dbReference type="PROSITE-ProRule" id="PRU00335"/>
    </source>
</evidence>
<dbReference type="AlphaFoldDB" id="A0A1H4D7S6"/>
<feature type="DNA-binding region" description="H-T-H motif" evidence="3">
    <location>
        <begin position="25"/>
        <end position="44"/>
    </location>
</feature>
<keyword evidence="1" id="KW-0678">Repressor</keyword>
<dbReference type="PANTHER" id="PTHR43479">
    <property type="entry name" value="ACREF/ENVCD OPERON REPRESSOR-RELATED"/>
    <property type="match status" value="1"/>
</dbReference>
<feature type="domain" description="HTH tetR-type" evidence="4">
    <location>
        <begin position="2"/>
        <end position="62"/>
    </location>
</feature>
<dbReference type="RefSeq" id="WP_093044808.1">
    <property type="nucleotide sequence ID" value="NZ_FNQR01000007.1"/>
</dbReference>
<organism evidence="5 6">
    <name type="scientific">Thalassobacillus cyri</name>
    <dbReference type="NCBI Taxonomy" id="571932"/>
    <lineage>
        <taxon>Bacteria</taxon>
        <taxon>Bacillati</taxon>
        <taxon>Bacillota</taxon>
        <taxon>Bacilli</taxon>
        <taxon>Bacillales</taxon>
        <taxon>Bacillaceae</taxon>
        <taxon>Thalassobacillus</taxon>
    </lineage>
</organism>
<dbReference type="InterPro" id="IPR023772">
    <property type="entry name" value="DNA-bd_HTH_TetR-type_CS"/>
</dbReference>
<dbReference type="Pfam" id="PF00440">
    <property type="entry name" value="TetR_N"/>
    <property type="match status" value="1"/>
</dbReference>
<reference evidence="5 6" key="1">
    <citation type="submission" date="2016-10" db="EMBL/GenBank/DDBJ databases">
        <authorList>
            <person name="de Groot N.N."/>
        </authorList>
    </citation>
    <scope>NUCLEOTIDE SEQUENCE [LARGE SCALE GENOMIC DNA]</scope>
    <source>
        <strain evidence="5 6">CCM7597</strain>
    </source>
</reference>
<dbReference type="Proteomes" id="UP000198584">
    <property type="component" value="Unassembled WGS sequence"/>
</dbReference>
<dbReference type="InterPro" id="IPR001647">
    <property type="entry name" value="HTH_TetR"/>
</dbReference>
<sequence length="292" mass="34119">MNERKRQMIESGMKLFAQKGYHSTSIQEIASQSGVSKGAFYLHFDSKEDLTLSIYKFYYQQMMEKVEEVRQMDLDPKVKMTRQIEMLVTSLMENKEFILMHLRDNISLSPQVDDFLLEMKKESFRWTSENLKELFGPAIEPYIVDSSILMEGILDGYSKWLVIDDLEVEPKRLASFIQERIVDVVEGMLEKESEPLITFDNVKQHFPTFEEQDPHSRVKEKLTAIRGKIDSLKMSKQKREDLHGVIDVLLNEIKKDQPQHILFQGMLSHFTGMAAFQKECQQIAQDLNIELI</sequence>
<keyword evidence="6" id="KW-1185">Reference proteome</keyword>
<evidence type="ECO:0000259" key="4">
    <source>
        <dbReference type="PROSITE" id="PS50977"/>
    </source>
</evidence>
<dbReference type="GO" id="GO:0003677">
    <property type="term" value="F:DNA binding"/>
    <property type="evidence" value="ECO:0007669"/>
    <property type="project" value="UniProtKB-UniRule"/>
</dbReference>
<dbReference type="STRING" id="571932.SAMN05421743_10716"/>
<dbReference type="SUPFAM" id="SSF46689">
    <property type="entry name" value="Homeodomain-like"/>
    <property type="match status" value="1"/>
</dbReference>
<dbReference type="PANTHER" id="PTHR43479:SF22">
    <property type="entry name" value="TRANSCRIPTIONAL REGULATOR, TETR FAMILY"/>
    <property type="match status" value="1"/>
</dbReference>
<evidence type="ECO:0000256" key="2">
    <source>
        <dbReference type="ARBA" id="ARBA00023125"/>
    </source>
</evidence>
<dbReference type="Gene3D" id="1.10.357.10">
    <property type="entry name" value="Tetracycline Repressor, domain 2"/>
    <property type="match status" value="1"/>
</dbReference>